<dbReference type="AlphaFoldDB" id="A0A915EAW5"/>
<keyword evidence="12" id="KW-1185">Reference proteome</keyword>
<evidence type="ECO:0000256" key="2">
    <source>
        <dbReference type="ARBA" id="ARBA00022723"/>
    </source>
</evidence>
<dbReference type="InterPro" id="IPR000536">
    <property type="entry name" value="Nucl_hrmn_rcpt_lig-bd"/>
</dbReference>
<dbReference type="GO" id="GO:0045944">
    <property type="term" value="P:positive regulation of transcription by RNA polymerase II"/>
    <property type="evidence" value="ECO:0007669"/>
    <property type="project" value="TreeGrafter"/>
</dbReference>
<proteinExistence type="inferred from homology"/>
<keyword evidence="4" id="KW-0862">Zinc</keyword>
<dbReference type="GO" id="GO:0000122">
    <property type="term" value="P:negative regulation of transcription by RNA polymerase II"/>
    <property type="evidence" value="ECO:0007669"/>
    <property type="project" value="TreeGrafter"/>
</dbReference>
<dbReference type="GO" id="GO:0030154">
    <property type="term" value="P:cell differentiation"/>
    <property type="evidence" value="ECO:0007669"/>
    <property type="project" value="TreeGrafter"/>
</dbReference>
<reference evidence="13" key="1">
    <citation type="submission" date="2022-11" db="UniProtKB">
        <authorList>
            <consortium name="WormBaseParasite"/>
        </authorList>
    </citation>
    <scope>IDENTIFICATION</scope>
</reference>
<dbReference type="InterPro" id="IPR035500">
    <property type="entry name" value="NHR-like_dom_sf"/>
</dbReference>
<evidence type="ECO:0000313" key="12">
    <source>
        <dbReference type="Proteomes" id="UP000887574"/>
    </source>
</evidence>
<evidence type="ECO:0000256" key="4">
    <source>
        <dbReference type="ARBA" id="ARBA00022833"/>
    </source>
</evidence>
<evidence type="ECO:0000256" key="9">
    <source>
        <dbReference type="ARBA" id="ARBA00023242"/>
    </source>
</evidence>
<evidence type="ECO:0000256" key="5">
    <source>
        <dbReference type="ARBA" id="ARBA00023015"/>
    </source>
</evidence>
<keyword evidence="5" id="KW-0805">Transcription regulation</keyword>
<dbReference type="Proteomes" id="UP000887574">
    <property type="component" value="Unplaced"/>
</dbReference>
<sequence>MTLNEASTTFNSRAIATPNSTEPIVTNAQCKVCGDKSAGYNFGVLTCESCKAFYRRNCQREKQMKCPFMSICEINKMSRRFCQSCRLQKCIKVGMRKEKLARKSSSSKPYSPKEEHQPVVGFEVVDSTTSIIRVDKCECTCKCGFYAEGTALTAKDTNMIVQVKTELASSDPHLLTPYDQLMLEELQHANTILDAPLIVSLNNFPHTNKVDPFNLSLLDVVRISDLAMRRIISMAKQLSTFMGLIQEDQIALLKGGLTELLILRGQWSLIRPMTFGNMISTALTTKLAQIQAAEQQHYLEHKRFLSSFKEEWRQNSTIMLLVNAICLFCPRRPHILNVEQVATIQNNYKDLLKRFLFTECKEENSIKEPDIAYTLLMAKFEELHLLNKSLHLIYGELNPKDLDPLLQELLQYF</sequence>
<organism evidence="12 13">
    <name type="scientific">Ditylenchus dipsaci</name>
    <dbReference type="NCBI Taxonomy" id="166011"/>
    <lineage>
        <taxon>Eukaryota</taxon>
        <taxon>Metazoa</taxon>
        <taxon>Ecdysozoa</taxon>
        <taxon>Nematoda</taxon>
        <taxon>Chromadorea</taxon>
        <taxon>Rhabditida</taxon>
        <taxon>Tylenchina</taxon>
        <taxon>Tylenchomorpha</taxon>
        <taxon>Sphaerularioidea</taxon>
        <taxon>Anguinidae</taxon>
        <taxon>Anguininae</taxon>
        <taxon>Ditylenchus</taxon>
    </lineage>
</organism>
<dbReference type="SUPFAM" id="SSF48508">
    <property type="entry name" value="Nuclear receptor ligand-binding domain"/>
    <property type="match status" value="1"/>
</dbReference>
<dbReference type="GO" id="GO:0000978">
    <property type="term" value="F:RNA polymerase II cis-regulatory region sequence-specific DNA binding"/>
    <property type="evidence" value="ECO:0007669"/>
    <property type="project" value="TreeGrafter"/>
</dbReference>
<dbReference type="PROSITE" id="PS51843">
    <property type="entry name" value="NR_LBD"/>
    <property type="match status" value="1"/>
</dbReference>
<evidence type="ECO:0000256" key="1">
    <source>
        <dbReference type="ARBA" id="ARBA00005993"/>
    </source>
</evidence>
<evidence type="ECO:0000259" key="10">
    <source>
        <dbReference type="PROSITE" id="PS51030"/>
    </source>
</evidence>
<evidence type="ECO:0000256" key="6">
    <source>
        <dbReference type="ARBA" id="ARBA00023125"/>
    </source>
</evidence>
<dbReference type="Gene3D" id="1.10.565.10">
    <property type="entry name" value="Retinoid X Receptor"/>
    <property type="match status" value="1"/>
</dbReference>
<evidence type="ECO:0000313" key="13">
    <source>
        <dbReference type="WBParaSite" id="jg4718"/>
    </source>
</evidence>
<dbReference type="InterPro" id="IPR001628">
    <property type="entry name" value="Znf_hrmn_rcpt"/>
</dbReference>
<feature type="domain" description="NR LBD" evidence="11">
    <location>
        <begin position="184"/>
        <end position="413"/>
    </location>
</feature>
<dbReference type="PRINTS" id="PR00047">
    <property type="entry name" value="STROIDFINGER"/>
</dbReference>
<dbReference type="SUPFAM" id="SSF57716">
    <property type="entry name" value="Glucocorticoid receptor-like (DNA-binding domain)"/>
    <property type="match status" value="1"/>
</dbReference>
<dbReference type="PROSITE" id="PS51030">
    <property type="entry name" value="NUCLEAR_REC_DBD_2"/>
    <property type="match status" value="1"/>
</dbReference>
<keyword evidence="6" id="KW-0238">DNA-binding</keyword>
<dbReference type="InterPro" id="IPR001723">
    <property type="entry name" value="Nuclear_hrmn_rcpt"/>
</dbReference>
<dbReference type="Pfam" id="PF00105">
    <property type="entry name" value="zf-C4"/>
    <property type="match status" value="1"/>
</dbReference>
<evidence type="ECO:0000259" key="11">
    <source>
        <dbReference type="PROSITE" id="PS51843"/>
    </source>
</evidence>
<keyword evidence="8" id="KW-0675">Receptor</keyword>
<dbReference type="SMART" id="SM00399">
    <property type="entry name" value="ZnF_C4"/>
    <property type="match status" value="1"/>
</dbReference>
<dbReference type="PANTHER" id="PTHR24082:SF283">
    <property type="entry name" value="NUCLEAR HORMONE RECEPTOR HR96"/>
    <property type="match status" value="1"/>
</dbReference>
<evidence type="ECO:0000256" key="8">
    <source>
        <dbReference type="ARBA" id="ARBA00023170"/>
    </source>
</evidence>
<dbReference type="InterPro" id="IPR050234">
    <property type="entry name" value="Nuclear_hormone_rcpt_NR1"/>
</dbReference>
<dbReference type="Gene3D" id="3.30.50.10">
    <property type="entry name" value="Erythroid Transcription Factor GATA-1, subunit A"/>
    <property type="match status" value="1"/>
</dbReference>
<protein>
    <submittedName>
        <fullName evidence="13">Nuclear hormone receptor HR96</fullName>
    </submittedName>
</protein>
<keyword evidence="9" id="KW-0539">Nucleus</keyword>
<comment type="similarity">
    <text evidence="1">Belongs to the nuclear hormone receptor family.</text>
</comment>
<dbReference type="GO" id="GO:0008270">
    <property type="term" value="F:zinc ion binding"/>
    <property type="evidence" value="ECO:0007669"/>
    <property type="project" value="UniProtKB-KW"/>
</dbReference>
<dbReference type="PRINTS" id="PR00398">
    <property type="entry name" value="STRDHORMONER"/>
</dbReference>
<keyword evidence="3" id="KW-0863">Zinc-finger</keyword>
<dbReference type="PANTHER" id="PTHR24082">
    <property type="entry name" value="NUCLEAR HORMONE RECEPTOR"/>
    <property type="match status" value="1"/>
</dbReference>
<keyword evidence="7" id="KW-0804">Transcription</keyword>
<evidence type="ECO:0000256" key="7">
    <source>
        <dbReference type="ARBA" id="ARBA00023163"/>
    </source>
</evidence>
<accession>A0A915EAW5</accession>
<evidence type="ECO:0000256" key="3">
    <source>
        <dbReference type="ARBA" id="ARBA00022771"/>
    </source>
</evidence>
<dbReference type="GO" id="GO:0004879">
    <property type="term" value="F:nuclear receptor activity"/>
    <property type="evidence" value="ECO:0007669"/>
    <property type="project" value="TreeGrafter"/>
</dbReference>
<keyword evidence="2" id="KW-0479">Metal-binding</keyword>
<feature type="domain" description="Nuclear receptor" evidence="10">
    <location>
        <begin position="27"/>
        <end position="102"/>
    </location>
</feature>
<name>A0A915EAW5_9BILA</name>
<dbReference type="InterPro" id="IPR013088">
    <property type="entry name" value="Znf_NHR/GATA"/>
</dbReference>
<dbReference type="WBParaSite" id="jg4718">
    <property type="protein sequence ID" value="jg4718"/>
    <property type="gene ID" value="jg4718"/>
</dbReference>